<feature type="transmembrane region" description="Helical" evidence="9">
    <location>
        <begin position="91"/>
        <end position="109"/>
    </location>
</feature>
<feature type="transmembrane region" description="Helical" evidence="9">
    <location>
        <begin position="116"/>
        <end position="140"/>
    </location>
</feature>
<dbReference type="PROSITE" id="PS51343">
    <property type="entry name" value="PII_GLNB_DOM"/>
    <property type="match status" value="1"/>
</dbReference>
<dbReference type="Proteomes" id="UP000664601">
    <property type="component" value="Unassembled WGS sequence"/>
</dbReference>
<feature type="domain" description="Ammonium transporter AmtB-like" evidence="10">
    <location>
        <begin position="9"/>
        <end position="397"/>
    </location>
</feature>
<evidence type="ECO:0000256" key="8">
    <source>
        <dbReference type="RuleBase" id="RU003936"/>
    </source>
</evidence>
<evidence type="ECO:0000256" key="7">
    <source>
        <dbReference type="ARBA" id="ARBA00023177"/>
    </source>
</evidence>
<organism evidence="11 12">
    <name type="scientific">Candidatus Enterococcus moelleringii</name>
    <dbReference type="NCBI Taxonomy" id="2815325"/>
    <lineage>
        <taxon>Bacteria</taxon>
        <taxon>Bacillati</taxon>
        <taxon>Bacillota</taxon>
        <taxon>Bacilli</taxon>
        <taxon>Lactobacillales</taxon>
        <taxon>Enterococcaceae</taxon>
        <taxon>Enterococcus</taxon>
    </lineage>
</organism>
<dbReference type="InterPro" id="IPR017918">
    <property type="entry name" value="N-reg_PII_CS"/>
</dbReference>
<dbReference type="InterPro" id="IPR011322">
    <property type="entry name" value="N-reg_PII-like_a/b"/>
</dbReference>
<feature type="transmembrane region" description="Helical" evidence="9">
    <location>
        <begin position="347"/>
        <end position="373"/>
    </location>
</feature>
<protein>
    <submittedName>
        <fullName evidence="11">Ammonium transporter</fullName>
    </submittedName>
</protein>
<reference evidence="11 12" key="1">
    <citation type="submission" date="2021-03" db="EMBL/GenBank/DDBJ databases">
        <title>Enterococcal diversity collection.</title>
        <authorList>
            <person name="Gilmore M.S."/>
            <person name="Schwartzman J."/>
            <person name="Van Tyne D."/>
            <person name="Martin M."/>
            <person name="Earl A.M."/>
            <person name="Manson A.L."/>
            <person name="Straub T."/>
            <person name="Salamzade R."/>
            <person name="Saavedra J."/>
            <person name="Lebreton F."/>
            <person name="Prichula J."/>
            <person name="Schaufler K."/>
            <person name="Gaca A."/>
            <person name="Sgardioli B."/>
            <person name="Wagenaar J."/>
            <person name="Strong T."/>
        </authorList>
    </citation>
    <scope>NUCLEOTIDE SEQUENCE [LARGE SCALE GENOMIC DNA]</scope>
    <source>
        <strain evidence="11 12">669A</strain>
    </source>
</reference>
<feature type="transmembrane region" description="Helical" evidence="9">
    <location>
        <begin position="231"/>
        <end position="252"/>
    </location>
</feature>
<dbReference type="SMART" id="SM00938">
    <property type="entry name" value="P-II"/>
    <property type="match status" value="1"/>
</dbReference>
<dbReference type="Pfam" id="PF00909">
    <property type="entry name" value="Ammonium_transp"/>
    <property type="match status" value="1"/>
</dbReference>
<dbReference type="PANTHER" id="PTHR11730">
    <property type="entry name" value="AMMONIUM TRANSPORTER"/>
    <property type="match status" value="1"/>
</dbReference>
<feature type="transmembrane region" description="Helical" evidence="9">
    <location>
        <begin position="315"/>
        <end position="335"/>
    </location>
</feature>
<dbReference type="PROSITE" id="PS01219">
    <property type="entry name" value="AMMONIUM_TRANSP"/>
    <property type="match status" value="1"/>
</dbReference>
<keyword evidence="3" id="KW-0813">Transport</keyword>
<gene>
    <name evidence="11" type="primary">amt</name>
    <name evidence="11" type="ORF">JZO70_02565</name>
</gene>
<feature type="transmembrane region" description="Helical" evidence="9">
    <location>
        <begin position="152"/>
        <end position="173"/>
    </location>
</feature>
<keyword evidence="6 9" id="KW-0472">Membrane</keyword>
<evidence type="ECO:0000259" key="10">
    <source>
        <dbReference type="Pfam" id="PF00909"/>
    </source>
</evidence>
<feature type="transmembrane region" description="Helical" evidence="9">
    <location>
        <begin position="6"/>
        <end position="27"/>
    </location>
</feature>
<evidence type="ECO:0000256" key="6">
    <source>
        <dbReference type="ARBA" id="ARBA00023136"/>
    </source>
</evidence>
<proteinExistence type="inferred from homology"/>
<dbReference type="Gene3D" id="3.30.70.120">
    <property type="match status" value="1"/>
</dbReference>
<comment type="caution">
    <text evidence="11">The sequence shown here is derived from an EMBL/GenBank/DDBJ whole genome shotgun (WGS) entry which is preliminary data.</text>
</comment>
<evidence type="ECO:0000313" key="11">
    <source>
        <dbReference type="EMBL" id="MBO1305029.1"/>
    </source>
</evidence>
<name>A0ABS3L9B4_9ENTE</name>
<dbReference type="RefSeq" id="WP_207671974.1">
    <property type="nucleotide sequence ID" value="NZ_JAFREM010000004.1"/>
</dbReference>
<dbReference type="PROSITE" id="PS00638">
    <property type="entry name" value="PII_GLNB_CTER"/>
    <property type="match status" value="1"/>
</dbReference>
<comment type="similarity">
    <text evidence="2">Belongs to the ammonia transporter channel (TC 1.A.11.2) family.</text>
</comment>
<dbReference type="InterPro" id="IPR018047">
    <property type="entry name" value="Ammonium_transpt_CS"/>
</dbReference>
<feature type="transmembrane region" description="Helical" evidence="9">
    <location>
        <begin position="194"/>
        <end position="211"/>
    </location>
</feature>
<dbReference type="InterPro" id="IPR015867">
    <property type="entry name" value="N-reg_PII/ATP_PRibTrfase_C"/>
</dbReference>
<accession>A0ABS3L9B4</accession>
<dbReference type="InterPro" id="IPR002187">
    <property type="entry name" value="N-reg_PII"/>
</dbReference>
<dbReference type="SUPFAM" id="SSF54913">
    <property type="entry name" value="GlnB-like"/>
    <property type="match status" value="1"/>
</dbReference>
<comment type="subcellular location">
    <subcellularLocation>
        <location evidence="1">Membrane</location>
        <topology evidence="1">Multi-pass membrane protein</topology>
    </subcellularLocation>
</comment>
<dbReference type="Gene3D" id="1.10.3430.10">
    <property type="entry name" value="Ammonium transporter AmtB like domains"/>
    <property type="match status" value="1"/>
</dbReference>
<keyword evidence="4 9" id="KW-0812">Transmembrane</keyword>
<keyword evidence="5 9" id="KW-1133">Transmembrane helix</keyword>
<feature type="transmembrane region" description="Helical" evidence="9">
    <location>
        <begin position="259"/>
        <end position="276"/>
    </location>
</feature>
<keyword evidence="7" id="KW-0924">Ammonia transport</keyword>
<evidence type="ECO:0000256" key="3">
    <source>
        <dbReference type="ARBA" id="ARBA00022448"/>
    </source>
</evidence>
<dbReference type="NCBIfam" id="TIGR00836">
    <property type="entry name" value="amt"/>
    <property type="match status" value="1"/>
</dbReference>
<evidence type="ECO:0000256" key="5">
    <source>
        <dbReference type="ARBA" id="ARBA00022989"/>
    </source>
</evidence>
<feature type="transmembrane region" description="Helical" evidence="9">
    <location>
        <begin position="282"/>
        <end position="303"/>
    </location>
</feature>
<evidence type="ECO:0000256" key="1">
    <source>
        <dbReference type="ARBA" id="ARBA00004141"/>
    </source>
</evidence>
<dbReference type="PRINTS" id="PR00340">
    <property type="entry name" value="PIIGLNB"/>
</dbReference>
<dbReference type="PANTHER" id="PTHR11730:SF89">
    <property type="entry name" value="AMMONIUM TRANSPORTER SLL0108-RELATED"/>
    <property type="match status" value="1"/>
</dbReference>
<dbReference type="InterPro" id="IPR001905">
    <property type="entry name" value="Ammonium_transpt"/>
</dbReference>
<feature type="transmembrane region" description="Helical" evidence="9">
    <location>
        <begin position="48"/>
        <end position="71"/>
    </location>
</feature>
<evidence type="ECO:0000256" key="2">
    <source>
        <dbReference type="ARBA" id="ARBA00005887"/>
    </source>
</evidence>
<evidence type="ECO:0000256" key="4">
    <source>
        <dbReference type="ARBA" id="ARBA00022692"/>
    </source>
</evidence>
<comment type="similarity">
    <text evidence="8">Belongs to the P(II) protein family.</text>
</comment>
<sequence>MYSSVDVIWTLLGAFLVFFMQAGFTLVEAGFTRAKNAGNIIMKNLIDFCFGTVLYWIIGFGIMFGGSSAIFGGFNFFASGTLTFDLPTPTFLLFQTVFCATAATIVSGAMAERTSFIAYCIYSAIISGLIYPISGHWIWGGGFLAEMGFHDFAGSTAVHMVGGVAAFVGAAILGPRIGKYTKDKKSQAIPGHNLTFAALGVFILWFSWFGFNGGSTTSMTGDDTMILASNVLVNTNIAAATGTIAAMVVSWIKYKKPDVSLTLNGTLAGLVGITAGCDVVSAPGAVAIGSIAGIVMVFAVEFIDNKLHVDDPVGAVAVHGVCGALGTLLTGVFAVEGGLLYGGGLSYLGTQFIGVFVTMAWVGATTTVLFTVLKHTVGLRVSAEEEIAGMDLMEHGLPTAYSGFVITPDMTDGSGQTVTQNALAGNGSLLNPTPELATNVANIQLEDTVEETSSATTATKDWLRPSAAKEKTDITTISVVINENKLEKLKNGLEDIGIEGLTVTQVLGHGIQKGNTEYYRGSPVPTKLLPKVKVDVVVSSIPVHQVVEKMKRILHTGNPGDGKIFVSNMENVIRISNSDEGSEALQGYDTKI</sequence>
<dbReference type="InterPro" id="IPR029020">
    <property type="entry name" value="Ammonium/urea_transptr"/>
</dbReference>
<evidence type="ECO:0000256" key="9">
    <source>
        <dbReference type="SAM" id="Phobius"/>
    </source>
</evidence>
<dbReference type="EMBL" id="JAFREM010000004">
    <property type="protein sequence ID" value="MBO1305029.1"/>
    <property type="molecule type" value="Genomic_DNA"/>
</dbReference>
<dbReference type="InterPro" id="IPR024041">
    <property type="entry name" value="NH4_transpt_AmtB-like_dom"/>
</dbReference>
<dbReference type="Pfam" id="PF00543">
    <property type="entry name" value="P-II"/>
    <property type="match status" value="1"/>
</dbReference>
<keyword evidence="12" id="KW-1185">Reference proteome</keyword>
<evidence type="ECO:0000313" key="12">
    <source>
        <dbReference type="Proteomes" id="UP000664601"/>
    </source>
</evidence>
<dbReference type="SUPFAM" id="SSF111352">
    <property type="entry name" value="Ammonium transporter"/>
    <property type="match status" value="1"/>
</dbReference>